<sequence length="118" mass="13252">MKDWKALLRPESLAQLQANYRQQLPLKGSRREVDFEPVSKLFNATGGGCWLITEVDEDGLAFGLADLGYPELGYISLPELAEFRGLADLGIEEDRFFKARLTLSGYADDARKRGYIHA</sequence>
<gene>
    <name evidence="1" type="ORF">FHS94_002722</name>
</gene>
<reference evidence="1 2" key="1">
    <citation type="submission" date="2020-08" db="EMBL/GenBank/DDBJ databases">
        <title>Genomic Encyclopedia of Type Strains, Phase IV (KMG-IV): sequencing the most valuable type-strain genomes for metagenomic binning, comparative biology and taxonomic classification.</title>
        <authorList>
            <person name="Goeker M."/>
        </authorList>
    </citation>
    <scope>NUCLEOTIDE SEQUENCE [LARGE SCALE GENOMIC DNA]</scope>
    <source>
        <strain evidence="1 2">DSM 100044</strain>
    </source>
</reference>
<comment type="caution">
    <text evidence="1">The sequence shown here is derived from an EMBL/GenBank/DDBJ whole genome shotgun (WGS) entry which is preliminary data.</text>
</comment>
<dbReference type="Proteomes" id="UP000546200">
    <property type="component" value="Unassembled WGS sequence"/>
</dbReference>
<evidence type="ECO:0000313" key="1">
    <source>
        <dbReference type="EMBL" id="MBB5715865.1"/>
    </source>
</evidence>
<evidence type="ECO:0000313" key="2">
    <source>
        <dbReference type="Proteomes" id="UP000546200"/>
    </source>
</evidence>
<dbReference type="EMBL" id="JACIJK010000008">
    <property type="protein sequence ID" value="MBB5715865.1"/>
    <property type="molecule type" value="Genomic_DNA"/>
</dbReference>
<accession>A0A7W9EV57</accession>
<dbReference type="InterPro" id="IPR021341">
    <property type="entry name" value="DUF2958"/>
</dbReference>
<dbReference type="AlphaFoldDB" id="A0A7W9EV57"/>
<evidence type="ECO:0008006" key="3">
    <source>
        <dbReference type="Google" id="ProtNLM"/>
    </source>
</evidence>
<name>A0A7W9EV57_9SPHN</name>
<dbReference type="RefSeq" id="WP_184058617.1">
    <property type="nucleotide sequence ID" value="NZ_JACIJK010000008.1"/>
</dbReference>
<organism evidence="1 2">
    <name type="scientific">Sphingomonas aerophila</name>
    <dbReference type="NCBI Taxonomy" id="1344948"/>
    <lineage>
        <taxon>Bacteria</taxon>
        <taxon>Pseudomonadati</taxon>
        <taxon>Pseudomonadota</taxon>
        <taxon>Alphaproteobacteria</taxon>
        <taxon>Sphingomonadales</taxon>
        <taxon>Sphingomonadaceae</taxon>
        <taxon>Sphingomonas</taxon>
    </lineage>
</organism>
<keyword evidence="2" id="KW-1185">Reference proteome</keyword>
<protein>
    <recommendedName>
        <fullName evidence="3">DUF2958 domain-containing protein</fullName>
    </recommendedName>
</protein>
<proteinExistence type="predicted"/>
<dbReference type="Pfam" id="PF11171">
    <property type="entry name" value="DUF2958"/>
    <property type="match status" value="1"/>
</dbReference>